<dbReference type="Proteomes" id="UP001066276">
    <property type="component" value="Chromosome 3_2"/>
</dbReference>
<organism evidence="2 3">
    <name type="scientific">Pleurodeles waltl</name>
    <name type="common">Iberian ribbed newt</name>
    <dbReference type="NCBI Taxonomy" id="8319"/>
    <lineage>
        <taxon>Eukaryota</taxon>
        <taxon>Metazoa</taxon>
        <taxon>Chordata</taxon>
        <taxon>Craniata</taxon>
        <taxon>Vertebrata</taxon>
        <taxon>Euteleostomi</taxon>
        <taxon>Amphibia</taxon>
        <taxon>Batrachia</taxon>
        <taxon>Caudata</taxon>
        <taxon>Salamandroidea</taxon>
        <taxon>Salamandridae</taxon>
        <taxon>Pleurodelinae</taxon>
        <taxon>Pleurodeles</taxon>
    </lineage>
</organism>
<comment type="caution">
    <text evidence="2">The sequence shown here is derived from an EMBL/GenBank/DDBJ whole genome shotgun (WGS) entry which is preliminary data.</text>
</comment>
<gene>
    <name evidence="2" type="ORF">NDU88_003137</name>
</gene>
<protein>
    <submittedName>
        <fullName evidence="2">Uncharacterized protein</fullName>
    </submittedName>
</protein>
<feature type="region of interest" description="Disordered" evidence="1">
    <location>
        <begin position="29"/>
        <end position="86"/>
    </location>
</feature>
<feature type="compositionally biased region" description="Basic and acidic residues" evidence="1">
    <location>
        <begin position="65"/>
        <end position="80"/>
    </location>
</feature>
<evidence type="ECO:0000256" key="1">
    <source>
        <dbReference type="SAM" id="MobiDB-lite"/>
    </source>
</evidence>
<dbReference type="AlphaFoldDB" id="A0AAV7TNT5"/>
<keyword evidence="3" id="KW-1185">Reference proteome</keyword>
<accession>A0AAV7TNT5</accession>
<evidence type="ECO:0000313" key="2">
    <source>
        <dbReference type="EMBL" id="KAJ1177885.1"/>
    </source>
</evidence>
<sequence length="86" mass="9595">MDQRVIRAMELLRDAGRLDLIAAPAAPRERPVIRTDTEPELDGGAEKERMAQGPGPLPFLVAETENGHMTDENGWEEKKTRQMLIG</sequence>
<proteinExistence type="predicted"/>
<name>A0AAV7TNT5_PLEWA</name>
<dbReference type="EMBL" id="JANPWB010000006">
    <property type="protein sequence ID" value="KAJ1177885.1"/>
    <property type="molecule type" value="Genomic_DNA"/>
</dbReference>
<evidence type="ECO:0000313" key="3">
    <source>
        <dbReference type="Proteomes" id="UP001066276"/>
    </source>
</evidence>
<reference evidence="2" key="1">
    <citation type="journal article" date="2022" name="bioRxiv">
        <title>Sequencing and chromosome-scale assembly of the giantPleurodeles waltlgenome.</title>
        <authorList>
            <person name="Brown T."/>
            <person name="Elewa A."/>
            <person name="Iarovenko S."/>
            <person name="Subramanian E."/>
            <person name="Araus A.J."/>
            <person name="Petzold A."/>
            <person name="Susuki M."/>
            <person name="Suzuki K.-i.T."/>
            <person name="Hayashi T."/>
            <person name="Toyoda A."/>
            <person name="Oliveira C."/>
            <person name="Osipova E."/>
            <person name="Leigh N.D."/>
            <person name="Simon A."/>
            <person name="Yun M.H."/>
        </authorList>
    </citation>
    <scope>NUCLEOTIDE SEQUENCE</scope>
    <source>
        <strain evidence="2">20211129_DDA</strain>
        <tissue evidence="2">Liver</tissue>
    </source>
</reference>